<dbReference type="PROSITE" id="PS50157">
    <property type="entry name" value="ZINC_FINGER_C2H2_2"/>
    <property type="match status" value="3"/>
</dbReference>
<dbReference type="PANTHER" id="PTHR24403:SF67">
    <property type="entry name" value="FI01116P-RELATED"/>
    <property type="match status" value="1"/>
</dbReference>
<dbReference type="EMBL" id="JARQZJ010000127">
    <property type="protein sequence ID" value="KAK9891267.1"/>
    <property type="molecule type" value="Genomic_DNA"/>
</dbReference>
<name>A0AAW1V6D8_9CUCU</name>
<reference evidence="7 8" key="1">
    <citation type="submission" date="2023-03" db="EMBL/GenBank/DDBJ databases">
        <title>Genome insight into feeding habits of ladybird beetles.</title>
        <authorList>
            <person name="Li H.-S."/>
            <person name="Huang Y.-H."/>
            <person name="Pang H."/>
        </authorList>
    </citation>
    <scope>NUCLEOTIDE SEQUENCE [LARGE SCALE GENOMIC DNA]</scope>
    <source>
        <strain evidence="7">SYSU_2023b</strain>
        <tissue evidence="7">Whole body</tissue>
    </source>
</reference>
<feature type="domain" description="C2H2-type" evidence="6">
    <location>
        <begin position="386"/>
        <end position="414"/>
    </location>
</feature>
<evidence type="ECO:0000259" key="6">
    <source>
        <dbReference type="PROSITE" id="PS50157"/>
    </source>
</evidence>
<dbReference type="InterPro" id="IPR050688">
    <property type="entry name" value="Zinc_finger/UBP_domain"/>
</dbReference>
<feature type="domain" description="C2H2-type" evidence="6">
    <location>
        <begin position="328"/>
        <end position="356"/>
    </location>
</feature>
<feature type="domain" description="C2H2-type" evidence="6">
    <location>
        <begin position="357"/>
        <end position="385"/>
    </location>
</feature>
<organism evidence="7 8">
    <name type="scientific">Henosepilachna vigintioctopunctata</name>
    <dbReference type="NCBI Taxonomy" id="420089"/>
    <lineage>
        <taxon>Eukaryota</taxon>
        <taxon>Metazoa</taxon>
        <taxon>Ecdysozoa</taxon>
        <taxon>Arthropoda</taxon>
        <taxon>Hexapoda</taxon>
        <taxon>Insecta</taxon>
        <taxon>Pterygota</taxon>
        <taxon>Neoptera</taxon>
        <taxon>Endopterygota</taxon>
        <taxon>Coleoptera</taxon>
        <taxon>Polyphaga</taxon>
        <taxon>Cucujiformia</taxon>
        <taxon>Coccinelloidea</taxon>
        <taxon>Coccinellidae</taxon>
        <taxon>Epilachninae</taxon>
        <taxon>Epilachnini</taxon>
        <taxon>Henosepilachna</taxon>
    </lineage>
</organism>
<evidence type="ECO:0000256" key="1">
    <source>
        <dbReference type="ARBA" id="ARBA00022723"/>
    </source>
</evidence>
<accession>A0AAW1V6D8</accession>
<evidence type="ECO:0000256" key="5">
    <source>
        <dbReference type="PROSITE-ProRule" id="PRU00042"/>
    </source>
</evidence>
<dbReference type="InterPro" id="IPR013087">
    <property type="entry name" value="Znf_C2H2_type"/>
</dbReference>
<keyword evidence="1" id="KW-0479">Metal-binding</keyword>
<keyword evidence="8" id="KW-1185">Reference proteome</keyword>
<keyword evidence="3 5" id="KW-0863">Zinc-finger</keyword>
<comment type="caution">
    <text evidence="7">The sequence shown here is derived from an EMBL/GenBank/DDBJ whole genome shotgun (WGS) entry which is preliminary data.</text>
</comment>
<dbReference type="Proteomes" id="UP001431783">
    <property type="component" value="Unassembled WGS sequence"/>
</dbReference>
<dbReference type="GO" id="GO:0008270">
    <property type="term" value="F:zinc ion binding"/>
    <property type="evidence" value="ECO:0007669"/>
    <property type="project" value="UniProtKB-KW"/>
</dbReference>
<dbReference type="Gene3D" id="3.30.160.60">
    <property type="entry name" value="Classic Zinc Finger"/>
    <property type="match status" value="3"/>
</dbReference>
<evidence type="ECO:0000256" key="3">
    <source>
        <dbReference type="ARBA" id="ARBA00022771"/>
    </source>
</evidence>
<sequence>MISSHKEEREHSKLAQVKPGRRLSILHLNVQGIHGKTHVVESFLNDEVSVDIFCATESWLNSVQCSVFSLDGWMTASSSGRNLKSRGGVGIFSRLVGFDAVEGINALSSEVDCEVTAARFSHHVKKNESTISSNEEEKCVPTPMLATIKEGLLQNKSVVFNEKVSNKSGPKLIRLHVDKVDHERRDQCQSCRYVGCSQTILKMHIESIDSYSKNYKCHLCDFVCDLKSKLKDHIGEVHLKLHKFECSLRDSSLDTEKGYKPVLSEGKLKFVCNDCDYKAILKAHVVLHLKSRPHAMKTFKCIYCDFSSIQYWSWKNHMDCVHFEVNSYKCHLCDCGFRMKQRLEKHIDAVHFQKIPYKCGYCNYRALQKGTVQRHIKNAHLLQKNYHCNSCSYSAATNNTLKSHIKSNHLYENYK</sequence>
<dbReference type="Gene3D" id="3.60.10.10">
    <property type="entry name" value="Endonuclease/exonuclease/phosphatase"/>
    <property type="match status" value="1"/>
</dbReference>
<dbReference type="InterPro" id="IPR036236">
    <property type="entry name" value="Znf_C2H2_sf"/>
</dbReference>
<dbReference type="GO" id="GO:0005634">
    <property type="term" value="C:nucleus"/>
    <property type="evidence" value="ECO:0007669"/>
    <property type="project" value="TreeGrafter"/>
</dbReference>
<dbReference type="SMART" id="SM00355">
    <property type="entry name" value="ZnF_C2H2"/>
    <property type="match status" value="6"/>
</dbReference>
<proteinExistence type="predicted"/>
<dbReference type="InterPro" id="IPR036691">
    <property type="entry name" value="Endo/exonu/phosph_ase_sf"/>
</dbReference>
<dbReference type="GO" id="GO:0045944">
    <property type="term" value="P:positive regulation of transcription by RNA polymerase II"/>
    <property type="evidence" value="ECO:0007669"/>
    <property type="project" value="TreeGrafter"/>
</dbReference>
<keyword evidence="4" id="KW-0862">Zinc</keyword>
<keyword evidence="2" id="KW-0677">Repeat</keyword>
<gene>
    <name evidence="7" type="ORF">WA026_013578</name>
</gene>
<dbReference type="PROSITE" id="PS00028">
    <property type="entry name" value="ZINC_FINGER_C2H2_1"/>
    <property type="match status" value="2"/>
</dbReference>
<dbReference type="AlphaFoldDB" id="A0AAW1V6D8"/>
<evidence type="ECO:0000256" key="4">
    <source>
        <dbReference type="ARBA" id="ARBA00022833"/>
    </source>
</evidence>
<evidence type="ECO:0000256" key="2">
    <source>
        <dbReference type="ARBA" id="ARBA00022737"/>
    </source>
</evidence>
<evidence type="ECO:0000313" key="8">
    <source>
        <dbReference type="Proteomes" id="UP001431783"/>
    </source>
</evidence>
<dbReference type="SUPFAM" id="SSF57667">
    <property type="entry name" value="beta-beta-alpha zinc fingers"/>
    <property type="match status" value="2"/>
</dbReference>
<dbReference type="PANTHER" id="PTHR24403">
    <property type="entry name" value="ZINC FINGER PROTEIN"/>
    <property type="match status" value="1"/>
</dbReference>
<evidence type="ECO:0000313" key="7">
    <source>
        <dbReference type="EMBL" id="KAK9891267.1"/>
    </source>
</evidence>
<protein>
    <recommendedName>
        <fullName evidence="6">C2H2-type domain-containing protein</fullName>
    </recommendedName>
</protein>